<dbReference type="AlphaFoldDB" id="A0A9N9HTN4"/>
<evidence type="ECO:0000313" key="1">
    <source>
        <dbReference type="EMBL" id="CAG8705096.1"/>
    </source>
</evidence>
<proteinExistence type="predicted"/>
<comment type="caution">
    <text evidence="1">The sequence shown here is derived from an EMBL/GenBank/DDBJ whole genome shotgun (WGS) entry which is preliminary data.</text>
</comment>
<gene>
    <name evidence="1" type="ORF">RFULGI_LOCUS10575</name>
</gene>
<protein>
    <submittedName>
        <fullName evidence="1">4698_t:CDS:1</fullName>
    </submittedName>
</protein>
<keyword evidence="2" id="KW-1185">Reference proteome</keyword>
<name>A0A9N9HTN4_9GLOM</name>
<dbReference type="OrthoDB" id="2396959at2759"/>
<dbReference type="EMBL" id="CAJVPZ010021184">
    <property type="protein sequence ID" value="CAG8705096.1"/>
    <property type="molecule type" value="Genomic_DNA"/>
</dbReference>
<reference evidence="1" key="1">
    <citation type="submission" date="2021-06" db="EMBL/GenBank/DDBJ databases">
        <authorList>
            <person name="Kallberg Y."/>
            <person name="Tangrot J."/>
            <person name="Rosling A."/>
        </authorList>
    </citation>
    <scope>NUCLEOTIDE SEQUENCE</scope>
    <source>
        <strain evidence="1">IN212</strain>
    </source>
</reference>
<dbReference type="Proteomes" id="UP000789396">
    <property type="component" value="Unassembled WGS sequence"/>
</dbReference>
<sequence length="72" mass="8261">NLFETPEDEHFDANDSVQKTVVIIQNNGDEPIYIPNDKRKLLSLDTTSEQKITLFRVYCRKVGTAITYSPET</sequence>
<organism evidence="1 2">
    <name type="scientific">Racocetra fulgida</name>
    <dbReference type="NCBI Taxonomy" id="60492"/>
    <lineage>
        <taxon>Eukaryota</taxon>
        <taxon>Fungi</taxon>
        <taxon>Fungi incertae sedis</taxon>
        <taxon>Mucoromycota</taxon>
        <taxon>Glomeromycotina</taxon>
        <taxon>Glomeromycetes</taxon>
        <taxon>Diversisporales</taxon>
        <taxon>Gigasporaceae</taxon>
        <taxon>Racocetra</taxon>
    </lineage>
</organism>
<evidence type="ECO:0000313" key="2">
    <source>
        <dbReference type="Proteomes" id="UP000789396"/>
    </source>
</evidence>
<feature type="non-terminal residue" evidence="1">
    <location>
        <position position="72"/>
    </location>
</feature>
<feature type="non-terminal residue" evidence="1">
    <location>
        <position position="1"/>
    </location>
</feature>
<accession>A0A9N9HTN4</accession>